<dbReference type="EMBL" id="KV454015">
    <property type="protein sequence ID" value="ODV95028.1"/>
    <property type="molecule type" value="Genomic_DNA"/>
</dbReference>
<name>A0A1E4TTM1_PACTA</name>
<gene>
    <name evidence="1" type="ORF">PACTADRAFT_34770</name>
</gene>
<evidence type="ECO:0000313" key="1">
    <source>
        <dbReference type="EMBL" id="ODV95028.1"/>
    </source>
</evidence>
<protein>
    <submittedName>
        <fullName evidence="1">Uncharacterized protein</fullName>
    </submittedName>
</protein>
<organism evidence="1 2">
    <name type="scientific">Pachysolen tannophilus NRRL Y-2460</name>
    <dbReference type="NCBI Taxonomy" id="669874"/>
    <lineage>
        <taxon>Eukaryota</taxon>
        <taxon>Fungi</taxon>
        <taxon>Dikarya</taxon>
        <taxon>Ascomycota</taxon>
        <taxon>Saccharomycotina</taxon>
        <taxon>Pichiomycetes</taxon>
        <taxon>Pachysolenaceae</taxon>
        <taxon>Pachysolen</taxon>
    </lineage>
</organism>
<reference evidence="2" key="1">
    <citation type="submission" date="2016-05" db="EMBL/GenBank/DDBJ databases">
        <title>Comparative genomics of biotechnologically important yeasts.</title>
        <authorList>
            <consortium name="DOE Joint Genome Institute"/>
            <person name="Riley R."/>
            <person name="Haridas S."/>
            <person name="Wolfe K.H."/>
            <person name="Lopes M.R."/>
            <person name="Hittinger C.T."/>
            <person name="Goker M."/>
            <person name="Salamov A."/>
            <person name="Wisecaver J."/>
            <person name="Long T.M."/>
            <person name="Aerts A.L."/>
            <person name="Barry K."/>
            <person name="Choi C."/>
            <person name="Clum A."/>
            <person name="Coughlan A.Y."/>
            <person name="Deshpande S."/>
            <person name="Douglass A.P."/>
            <person name="Hanson S.J."/>
            <person name="Klenk H.-P."/>
            <person name="Labutti K."/>
            <person name="Lapidus A."/>
            <person name="Lindquist E."/>
            <person name="Lipzen A."/>
            <person name="Meier-Kolthoff J.P."/>
            <person name="Ohm R.A."/>
            <person name="Otillar R.P."/>
            <person name="Pangilinan J."/>
            <person name="Peng Y."/>
            <person name="Rokas A."/>
            <person name="Rosa C.A."/>
            <person name="Scheuner C."/>
            <person name="Sibirny A.A."/>
            <person name="Slot J.C."/>
            <person name="Stielow J.B."/>
            <person name="Sun H."/>
            <person name="Kurtzman C.P."/>
            <person name="Blackwell M."/>
            <person name="Grigoriev I.V."/>
            <person name="Jeffries T.W."/>
        </authorList>
    </citation>
    <scope>NUCLEOTIDE SEQUENCE [LARGE SCALE GENOMIC DNA]</scope>
    <source>
        <strain evidence="2">NRRL Y-2460</strain>
    </source>
</reference>
<evidence type="ECO:0000313" key="2">
    <source>
        <dbReference type="Proteomes" id="UP000094236"/>
    </source>
</evidence>
<sequence length="489" mass="57005">MFKNLEVLMIPRLPIVKFQILPNDIRLKLKTLCVGLCNNNNSVSNIYKNDILSFPNVENLIINLDNSTDPTFIGLVSNFLIWGETLDQIKKLTITGNCNDAISPTNIFNNENSNFQHGSSQFPQDQSLQYNKVSEETIKLNDIKDTTIENKRKSLNKISFKDKFKQNFKTCNYQSNNKNSSLSSCKVDFSDGILSSGNNTVYTSTPINTYNEKSLDNQKKITNSSSWINILEQITNFRKLKLKNLTLTKLLMESRDLDILLRSIEFFTLESLELTDILTTYDHDSCQLNSQISILLDLAPYLNRLKKLALNIKFSCKICHYDCLGYGKSHILKFFRNLSSRNLETIHLTTWEIYKIKPEMFYPFISTLKKFSWTNPKKLKSFISLVTASDKMLYDFWKEDFIETCNYESLRIKENLKTHLENNILNTVLIDDCQSPNLFKLNTFSQREEIILHNYKYQLLNVFGKTIEDFQKTFPHLELLSFFEIKFKK</sequence>
<keyword evidence="2" id="KW-1185">Reference proteome</keyword>
<dbReference type="Proteomes" id="UP000094236">
    <property type="component" value="Unassembled WGS sequence"/>
</dbReference>
<dbReference type="AlphaFoldDB" id="A0A1E4TTM1"/>
<dbReference type="OrthoDB" id="10295383at2759"/>
<proteinExistence type="predicted"/>
<accession>A0A1E4TTM1</accession>